<dbReference type="RefSeq" id="WP_127683232.1">
    <property type="nucleotide sequence ID" value="NZ_SACM01000003.1"/>
</dbReference>
<name>A0A437LHF8_9BURK</name>
<proteinExistence type="predicted"/>
<organism evidence="2 3">
    <name type="scientific">Inhella crocodyli</name>
    <dbReference type="NCBI Taxonomy" id="2499851"/>
    <lineage>
        <taxon>Bacteria</taxon>
        <taxon>Pseudomonadati</taxon>
        <taxon>Pseudomonadota</taxon>
        <taxon>Betaproteobacteria</taxon>
        <taxon>Burkholderiales</taxon>
        <taxon>Sphaerotilaceae</taxon>
        <taxon>Inhella</taxon>
    </lineage>
</organism>
<evidence type="ECO:0000313" key="2">
    <source>
        <dbReference type="EMBL" id="RVT84830.1"/>
    </source>
</evidence>
<feature type="transmembrane region" description="Helical" evidence="1">
    <location>
        <begin position="59"/>
        <end position="77"/>
    </location>
</feature>
<sequence>MTPSDRSDDPTAFDAWLRDALRAEPEPLDDGFSLRVMAALPAAPRSAAHAQVDPWRRQAAALATAAAGIGLGALALFGGAWPLAEQGLAALSLVGLMAWWSLPQSAGGGWR</sequence>
<accession>A0A437LHF8</accession>
<protein>
    <submittedName>
        <fullName evidence="2">Uncharacterized protein</fullName>
    </submittedName>
</protein>
<keyword evidence="1" id="KW-1133">Transmembrane helix</keyword>
<dbReference type="EMBL" id="SACM01000003">
    <property type="protein sequence ID" value="RVT84830.1"/>
    <property type="molecule type" value="Genomic_DNA"/>
</dbReference>
<dbReference type="AlphaFoldDB" id="A0A437LHF8"/>
<reference evidence="2 3" key="1">
    <citation type="submission" date="2019-01" db="EMBL/GenBank/DDBJ databases">
        <authorList>
            <person name="Chen W.-M."/>
        </authorList>
    </citation>
    <scope>NUCLEOTIDE SEQUENCE [LARGE SCALE GENOMIC DNA]</scope>
    <source>
        <strain evidence="2 3">CCP-18</strain>
    </source>
</reference>
<keyword evidence="1" id="KW-0472">Membrane</keyword>
<comment type="caution">
    <text evidence="2">The sequence shown here is derived from an EMBL/GenBank/DDBJ whole genome shotgun (WGS) entry which is preliminary data.</text>
</comment>
<dbReference type="Proteomes" id="UP000288587">
    <property type="component" value="Unassembled WGS sequence"/>
</dbReference>
<keyword evidence="1" id="KW-0812">Transmembrane</keyword>
<evidence type="ECO:0000256" key="1">
    <source>
        <dbReference type="SAM" id="Phobius"/>
    </source>
</evidence>
<keyword evidence="3" id="KW-1185">Reference proteome</keyword>
<gene>
    <name evidence="2" type="ORF">EOD73_11925</name>
</gene>
<evidence type="ECO:0000313" key="3">
    <source>
        <dbReference type="Proteomes" id="UP000288587"/>
    </source>
</evidence>